<dbReference type="Proteomes" id="UP001460270">
    <property type="component" value="Unassembled WGS sequence"/>
</dbReference>
<dbReference type="Gene3D" id="2.60.40.10">
    <property type="entry name" value="Immunoglobulins"/>
    <property type="match status" value="3"/>
</dbReference>
<dbReference type="Pfam" id="PF13895">
    <property type="entry name" value="Ig_2"/>
    <property type="match status" value="1"/>
</dbReference>
<protein>
    <recommendedName>
        <fullName evidence="2">Ig-like domain-containing protein</fullName>
    </recommendedName>
</protein>
<sequence length="337" mass="37271">MSSDNIHNFFNSAMPSLRSPMKMIGDLKRQNCTTLFSDINTTHSDKYYFRVENEQFRSTDMCDFLQINVQDSAWKPSVHLSGVKKEHQTVSINCSALTPCPHSPPKLTWNLQQEPPQNLVQTPDGTFSTSIQHSLTLSDKHHGLEVICAAVYPGTGGHRRAQATLPLSVDYSPKDTSLWLKANPSLSVGEKVNMSCSSRAWPPVHSFSWFRVSSQGPQRVYGGQIYSFIFNSTTQGEYFCQAKNQVGQQNSPTIKLQTEDANTGIGPYTVLKICGVAVLFTALLLILCVNERLSDQILSPHDIFVGPVRDPEPAEAVPGGQASCESSLHVVDEILTR</sequence>
<feature type="transmembrane region" description="Helical" evidence="1">
    <location>
        <begin position="265"/>
        <end position="289"/>
    </location>
</feature>
<dbReference type="InterPro" id="IPR013783">
    <property type="entry name" value="Ig-like_fold"/>
</dbReference>
<dbReference type="SMART" id="SM00409">
    <property type="entry name" value="IG"/>
    <property type="match status" value="2"/>
</dbReference>
<keyword evidence="1" id="KW-0472">Membrane</keyword>
<keyword evidence="1" id="KW-1133">Transmembrane helix</keyword>
<dbReference type="PROSITE" id="PS50835">
    <property type="entry name" value="IG_LIKE"/>
    <property type="match status" value="1"/>
</dbReference>
<dbReference type="SUPFAM" id="SSF48726">
    <property type="entry name" value="Immunoglobulin"/>
    <property type="match status" value="2"/>
</dbReference>
<keyword evidence="4" id="KW-1185">Reference proteome</keyword>
<keyword evidence="1" id="KW-0812">Transmembrane</keyword>
<dbReference type="InterPro" id="IPR007110">
    <property type="entry name" value="Ig-like_dom"/>
</dbReference>
<comment type="caution">
    <text evidence="3">The sequence shown here is derived from an EMBL/GenBank/DDBJ whole genome shotgun (WGS) entry which is preliminary data.</text>
</comment>
<reference evidence="4" key="1">
    <citation type="submission" date="2024-04" db="EMBL/GenBank/DDBJ databases">
        <title>Salinicola lusitanus LLJ914,a marine bacterium isolated from the Okinawa Trough.</title>
        <authorList>
            <person name="Li J."/>
        </authorList>
    </citation>
    <scope>NUCLEOTIDE SEQUENCE [LARGE SCALE GENOMIC DNA]</scope>
</reference>
<dbReference type="InterPro" id="IPR036179">
    <property type="entry name" value="Ig-like_dom_sf"/>
</dbReference>
<gene>
    <name evidence="3" type="ORF">WMY93_009227</name>
</gene>
<proteinExistence type="predicted"/>
<evidence type="ECO:0000313" key="3">
    <source>
        <dbReference type="EMBL" id="KAK7922325.1"/>
    </source>
</evidence>
<evidence type="ECO:0000259" key="2">
    <source>
        <dbReference type="PROSITE" id="PS50835"/>
    </source>
</evidence>
<dbReference type="InterPro" id="IPR003599">
    <property type="entry name" value="Ig_sub"/>
</dbReference>
<dbReference type="PANTHER" id="PTHR46484:SF8">
    <property type="entry name" value="B-CELL RECEPTOR CD22-LIKE-RELATED"/>
    <property type="match status" value="1"/>
</dbReference>
<organism evidence="3 4">
    <name type="scientific">Mugilogobius chulae</name>
    <name type="common">yellowstripe goby</name>
    <dbReference type="NCBI Taxonomy" id="88201"/>
    <lineage>
        <taxon>Eukaryota</taxon>
        <taxon>Metazoa</taxon>
        <taxon>Chordata</taxon>
        <taxon>Craniata</taxon>
        <taxon>Vertebrata</taxon>
        <taxon>Euteleostomi</taxon>
        <taxon>Actinopterygii</taxon>
        <taxon>Neopterygii</taxon>
        <taxon>Teleostei</taxon>
        <taxon>Neoteleostei</taxon>
        <taxon>Acanthomorphata</taxon>
        <taxon>Gobiaria</taxon>
        <taxon>Gobiiformes</taxon>
        <taxon>Gobioidei</taxon>
        <taxon>Gobiidae</taxon>
        <taxon>Gobionellinae</taxon>
        <taxon>Mugilogobius</taxon>
    </lineage>
</organism>
<dbReference type="PANTHER" id="PTHR46484">
    <property type="entry name" value="SI:CH211-171H4.5-RELATED"/>
    <property type="match status" value="1"/>
</dbReference>
<dbReference type="AlphaFoldDB" id="A0AAW0PLK9"/>
<evidence type="ECO:0000313" key="4">
    <source>
        <dbReference type="Proteomes" id="UP001460270"/>
    </source>
</evidence>
<accession>A0AAW0PLK9</accession>
<evidence type="ECO:0000256" key="1">
    <source>
        <dbReference type="SAM" id="Phobius"/>
    </source>
</evidence>
<name>A0AAW0PLK9_9GOBI</name>
<dbReference type="EMBL" id="JBBPFD010000006">
    <property type="protein sequence ID" value="KAK7922325.1"/>
    <property type="molecule type" value="Genomic_DNA"/>
</dbReference>
<feature type="domain" description="Ig-like" evidence="2">
    <location>
        <begin position="173"/>
        <end position="255"/>
    </location>
</feature>